<dbReference type="Proteomes" id="UP000197781">
    <property type="component" value="Chromosome"/>
</dbReference>
<evidence type="ECO:0000313" key="2">
    <source>
        <dbReference type="EMBL" id="ASJ54225.1"/>
    </source>
</evidence>
<sequence length="130" mass="15294">MIQKHEVIDLFLSACPSYKERWLHFVSETYDDSEEHLPYIDISDFAQHVDELYQQQKLTEFPMIFEVLEMLHINGDDYVKELATIGFLESLLGCEISSSIECFLMPISLKWWISLNKFMSGESRYVGEDQ</sequence>
<reference evidence="2 3" key="1">
    <citation type="submission" date="2016-11" db="EMBL/GenBank/DDBJ databases">
        <authorList>
            <person name="Jaros S."/>
            <person name="Januszkiewicz K."/>
            <person name="Wedrychowicz H."/>
        </authorList>
    </citation>
    <scope>NUCLEOTIDE SEQUENCE [LARGE SCALE GENOMIC DNA]</scope>
    <source>
        <strain evidence="2 3">NF2</strain>
    </source>
</reference>
<dbReference type="Pfam" id="PF24722">
    <property type="entry name" value="DUF7674"/>
    <property type="match status" value="1"/>
</dbReference>
<organism evidence="2 3">
    <name type="scientific">Brevibacillus formosus</name>
    <dbReference type="NCBI Taxonomy" id="54913"/>
    <lineage>
        <taxon>Bacteria</taxon>
        <taxon>Bacillati</taxon>
        <taxon>Bacillota</taxon>
        <taxon>Bacilli</taxon>
        <taxon>Bacillales</taxon>
        <taxon>Paenibacillaceae</taxon>
        <taxon>Brevibacillus</taxon>
    </lineage>
</organism>
<name>A0A220MGW4_9BACL</name>
<proteinExistence type="predicted"/>
<dbReference type="RefSeq" id="WP_088908005.1">
    <property type="nucleotide sequence ID" value="NZ_CP018145.1"/>
</dbReference>
<gene>
    <name evidence="2" type="ORF">BP422_12105</name>
</gene>
<dbReference type="EMBL" id="CP018145">
    <property type="protein sequence ID" value="ASJ54225.1"/>
    <property type="molecule type" value="Genomic_DNA"/>
</dbReference>
<evidence type="ECO:0000313" key="3">
    <source>
        <dbReference type="Proteomes" id="UP000197781"/>
    </source>
</evidence>
<feature type="domain" description="DUF7674" evidence="1">
    <location>
        <begin position="9"/>
        <end position="118"/>
    </location>
</feature>
<evidence type="ECO:0000259" key="1">
    <source>
        <dbReference type="Pfam" id="PF24722"/>
    </source>
</evidence>
<protein>
    <recommendedName>
        <fullName evidence="1">DUF7674 domain-containing protein</fullName>
    </recommendedName>
</protein>
<dbReference type="InterPro" id="IPR056091">
    <property type="entry name" value="DUF7674"/>
</dbReference>
<accession>A0A220MGW4</accession>
<dbReference type="KEGG" id="bfm:BP422_12105"/>
<dbReference type="AlphaFoldDB" id="A0A220MGW4"/>